<feature type="compositionally biased region" description="Basic and acidic residues" evidence="1">
    <location>
        <begin position="245"/>
        <end position="261"/>
    </location>
</feature>
<evidence type="ECO:0000313" key="4">
    <source>
        <dbReference type="Proteomes" id="UP001289374"/>
    </source>
</evidence>
<evidence type="ECO:0000313" key="3">
    <source>
        <dbReference type="EMBL" id="KAK4386252.1"/>
    </source>
</evidence>
<evidence type="ECO:0000256" key="1">
    <source>
        <dbReference type="SAM" id="MobiDB-lite"/>
    </source>
</evidence>
<evidence type="ECO:0000259" key="2">
    <source>
        <dbReference type="Pfam" id="PF25122"/>
    </source>
</evidence>
<accession>A0AAE2BI42</accession>
<dbReference type="AlphaFoldDB" id="A0AAE2BI42"/>
<feature type="compositionally biased region" description="Polar residues" evidence="1">
    <location>
        <begin position="356"/>
        <end position="379"/>
    </location>
</feature>
<feature type="region of interest" description="Disordered" evidence="1">
    <location>
        <begin position="245"/>
        <end position="266"/>
    </location>
</feature>
<protein>
    <recommendedName>
        <fullName evidence="2">DUF7815 domain-containing protein</fullName>
    </recommendedName>
</protein>
<dbReference type="PANTHER" id="PTHR36308">
    <property type="entry name" value="DENTIN SIALOPHOSPHOPROTEIN-RELATED"/>
    <property type="match status" value="1"/>
</dbReference>
<dbReference type="Proteomes" id="UP001289374">
    <property type="component" value="Unassembled WGS sequence"/>
</dbReference>
<feature type="region of interest" description="Disordered" evidence="1">
    <location>
        <begin position="346"/>
        <end position="380"/>
    </location>
</feature>
<sequence>MSRIPHELIREVQISTRAAAGLSDYNPSDPTLPALPSLSAAIAAFDPSPPHLRCENCNGRLLRGSESIICVYCGRGPHYDVVPDPISFTSTIGYQWLLRTLRLDGSVVFGVSEEFGLGYFWGKIGCLNEVRGVGAHGILVGEEAVWGAEGVMEQDCNSSEIRGHRDQLTMRMLGAVGWDEMHVGPVKGPNGWVLVRSGGANDCVAKIEMVDRTNKNEQDQGQSSPKTLTPLSDFLTFKIQWPAETEKEESSFSDKPPEESKGSLSLTGVAPDKFFLKSKRDVLSDTPTEQLFMDNQFENAGRKDIAAPDHQNLFQNFQSSDPADSSSGHKTSEMFSGWEADFQSADSVNHHGGYESSKNFAGSSDNSGNKIQDSQSIDHSTGLEGDLAAEIDSVFGPGKDQNNEKPKDNPAVTPAFDDLNSNDMWNNRSSNDSHFAGGFDATISKMTESKMRDEDREIINDDKPKDNPAVTPAFDVWNSDDMWNNLRSNDSHFAGGFDTISSKDAPNDDHALENSKDLSTGADLFEDFQSQTNYTEMTENKMRNEDRQIINEDKPKDSPAVTPAFDDWNSDDMWNNMRSNDSRFAGGFDATISSKDDHALEFSKDLSAGSSSLQVPPQSAGIGSDYQVPTSDQKSSEIDLLSLDNKFDERNLGSFSQPNLSSEIDLLSLDNKLDKGNLGSFSQPNLFHTATSDSDALTEANVIMPENHASSCPYESGQGANNRDAAGKSPDDDVKMLISQTHDLSFMLETNLSIPSGSEAPNSGTFFSSSPTIPLPPFLSVCHGSVDAVSGEHLTVHSRGCLNIAFRSSSHKFNLHCVGGYPIPEGWDFVAPGS</sequence>
<feature type="region of interest" description="Disordered" evidence="1">
    <location>
        <begin position="708"/>
        <end position="732"/>
    </location>
</feature>
<dbReference type="EMBL" id="JACGWL010000015">
    <property type="protein sequence ID" value="KAK4386252.1"/>
    <property type="molecule type" value="Genomic_DNA"/>
</dbReference>
<dbReference type="Pfam" id="PF25122">
    <property type="entry name" value="DUF7815"/>
    <property type="match status" value="1"/>
</dbReference>
<dbReference type="InterPro" id="IPR056717">
    <property type="entry name" value="DUF7815"/>
</dbReference>
<gene>
    <name evidence="3" type="ORF">Sango_2495800</name>
</gene>
<feature type="compositionally biased region" description="Polar residues" evidence="1">
    <location>
        <begin position="608"/>
        <end position="617"/>
    </location>
</feature>
<proteinExistence type="predicted"/>
<feature type="domain" description="DUF7815" evidence="2">
    <location>
        <begin position="50"/>
        <end position="75"/>
    </location>
</feature>
<name>A0AAE2BI42_9LAMI</name>
<feature type="region of interest" description="Disordered" evidence="1">
    <location>
        <begin position="543"/>
        <end position="568"/>
    </location>
</feature>
<reference evidence="3" key="1">
    <citation type="submission" date="2020-06" db="EMBL/GenBank/DDBJ databases">
        <authorList>
            <person name="Li T."/>
            <person name="Hu X."/>
            <person name="Zhang T."/>
            <person name="Song X."/>
            <person name="Zhang H."/>
            <person name="Dai N."/>
            <person name="Sheng W."/>
            <person name="Hou X."/>
            <person name="Wei L."/>
        </authorList>
    </citation>
    <scope>NUCLEOTIDE SEQUENCE</scope>
    <source>
        <strain evidence="3">K16</strain>
        <tissue evidence="3">Leaf</tissue>
    </source>
</reference>
<feature type="compositionally biased region" description="Polar residues" evidence="1">
    <location>
        <begin position="419"/>
        <end position="433"/>
    </location>
</feature>
<keyword evidence="4" id="KW-1185">Reference proteome</keyword>
<dbReference type="PANTHER" id="PTHR36308:SF1">
    <property type="entry name" value="DENTIN SIALOPHOSPHOPROTEIN-RELATED"/>
    <property type="match status" value="1"/>
</dbReference>
<feature type="region of interest" description="Disordered" evidence="1">
    <location>
        <begin position="608"/>
        <end position="633"/>
    </location>
</feature>
<organism evidence="3 4">
    <name type="scientific">Sesamum angolense</name>
    <dbReference type="NCBI Taxonomy" id="2727404"/>
    <lineage>
        <taxon>Eukaryota</taxon>
        <taxon>Viridiplantae</taxon>
        <taxon>Streptophyta</taxon>
        <taxon>Embryophyta</taxon>
        <taxon>Tracheophyta</taxon>
        <taxon>Spermatophyta</taxon>
        <taxon>Magnoliopsida</taxon>
        <taxon>eudicotyledons</taxon>
        <taxon>Gunneridae</taxon>
        <taxon>Pentapetalae</taxon>
        <taxon>asterids</taxon>
        <taxon>lamiids</taxon>
        <taxon>Lamiales</taxon>
        <taxon>Pedaliaceae</taxon>
        <taxon>Sesamum</taxon>
    </lineage>
</organism>
<reference evidence="3" key="2">
    <citation type="journal article" date="2024" name="Plant">
        <title>Genomic evolution and insights into agronomic trait innovations of Sesamum species.</title>
        <authorList>
            <person name="Miao H."/>
            <person name="Wang L."/>
            <person name="Qu L."/>
            <person name="Liu H."/>
            <person name="Sun Y."/>
            <person name="Le M."/>
            <person name="Wang Q."/>
            <person name="Wei S."/>
            <person name="Zheng Y."/>
            <person name="Lin W."/>
            <person name="Duan Y."/>
            <person name="Cao H."/>
            <person name="Xiong S."/>
            <person name="Wang X."/>
            <person name="Wei L."/>
            <person name="Li C."/>
            <person name="Ma Q."/>
            <person name="Ju M."/>
            <person name="Zhao R."/>
            <person name="Li G."/>
            <person name="Mu C."/>
            <person name="Tian Q."/>
            <person name="Mei H."/>
            <person name="Zhang T."/>
            <person name="Gao T."/>
            <person name="Zhang H."/>
        </authorList>
    </citation>
    <scope>NUCLEOTIDE SEQUENCE</scope>
    <source>
        <strain evidence="3">K16</strain>
    </source>
</reference>
<feature type="region of interest" description="Disordered" evidence="1">
    <location>
        <begin position="393"/>
        <end position="438"/>
    </location>
</feature>
<feature type="compositionally biased region" description="Basic and acidic residues" evidence="1">
    <location>
        <begin position="543"/>
        <end position="557"/>
    </location>
</feature>
<comment type="caution">
    <text evidence="3">The sequence shown here is derived from an EMBL/GenBank/DDBJ whole genome shotgun (WGS) entry which is preliminary data.</text>
</comment>